<dbReference type="InterPro" id="IPR013762">
    <property type="entry name" value="Integrase-like_cat_sf"/>
</dbReference>
<name>O80218_METM2</name>
<dbReference type="RefSeq" id="NP_046984.1">
    <property type="nucleotide sequence ID" value="NC_001902.1"/>
</dbReference>
<dbReference type="GeneID" id="1261727"/>
<dbReference type="GO" id="GO:0044826">
    <property type="term" value="P:viral genome integration into host DNA"/>
    <property type="evidence" value="ECO:0007669"/>
    <property type="project" value="UniProtKB-KW"/>
</dbReference>
<dbReference type="InterPro" id="IPR011010">
    <property type="entry name" value="DNA_brk_join_enz"/>
</dbReference>
<reference evidence="12 13" key="1">
    <citation type="journal article" date="1998" name="Mol. Microbiol.">
        <title>Molecular analysis of Methanobacterium phage psiM2.</title>
        <authorList>
            <person name="Pfister P."/>
            <person name="Wasserfallen A."/>
            <person name="Stettler R."/>
            <person name="Leisinger T."/>
        </authorList>
    </citation>
    <scope>NUCLEOTIDE SEQUENCE</scope>
</reference>
<evidence type="ECO:0000256" key="3">
    <source>
        <dbReference type="ARBA" id="ARBA00022679"/>
    </source>
</evidence>
<dbReference type="PROSITE" id="PS51898">
    <property type="entry name" value="TYR_RECOMBINASE"/>
    <property type="match status" value="1"/>
</dbReference>
<keyword evidence="9" id="KW-0175">Coiled coil</keyword>
<keyword evidence="5 8" id="KW-0238">DNA-binding</keyword>
<keyword evidence="13" id="KW-1185">Reference proteome</keyword>
<feature type="coiled-coil region" evidence="9">
    <location>
        <begin position="346"/>
        <end position="383"/>
    </location>
</feature>
<dbReference type="Pfam" id="PF00589">
    <property type="entry name" value="Phage_integrase"/>
    <property type="match status" value="1"/>
</dbReference>
<evidence type="ECO:0000256" key="6">
    <source>
        <dbReference type="ARBA" id="ARBA00023172"/>
    </source>
</evidence>
<accession>O80218</accession>
<proteinExistence type="inferred from homology"/>
<keyword evidence="3" id="KW-0808">Transferase</keyword>
<evidence type="ECO:0000259" key="10">
    <source>
        <dbReference type="PROSITE" id="PS51898"/>
    </source>
</evidence>
<evidence type="ECO:0000256" key="1">
    <source>
        <dbReference type="ARBA" id="ARBA00008857"/>
    </source>
</evidence>
<dbReference type="PANTHER" id="PTHR30349:SF41">
    <property type="entry name" value="INTEGRASE_RECOMBINASE PROTEIN MJ0367-RELATED"/>
    <property type="match status" value="1"/>
</dbReference>
<organism evidence="12 13">
    <name type="scientific">Methanobacterium phage psiM2</name>
    <name type="common">PsiM2</name>
    <dbReference type="NCBI Taxonomy" id="77048"/>
    <lineage>
        <taxon>Viruses</taxon>
        <taxon>Duplodnaviria</taxon>
        <taxon>Heunggongvirae</taxon>
        <taxon>Uroviricota</taxon>
        <taxon>Caudoviricetes</taxon>
        <taxon>Methanobavirales</taxon>
        <taxon>Leisingerviridae</taxon>
        <taxon>Psimunavirus</taxon>
        <taxon>Psimunavirus limi</taxon>
        <taxon>Psimunavirus psiM2</taxon>
    </lineage>
</organism>
<dbReference type="GO" id="GO:0003677">
    <property type="term" value="F:DNA binding"/>
    <property type="evidence" value="ECO:0007669"/>
    <property type="project" value="UniProtKB-UniRule"/>
</dbReference>
<evidence type="ECO:0000256" key="7">
    <source>
        <dbReference type="ARBA" id="ARBA00023195"/>
    </source>
</evidence>
<dbReference type="InterPro" id="IPR044068">
    <property type="entry name" value="CB"/>
</dbReference>
<dbReference type="PANTHER" id="PTHR30349">
    <property type="entry name" value="PHAGE INTEGRASE-RELATED"/>
    <property type="match status" value="1"/>
</dbReference>
<dbReference type="KEGG" id="vg:1261727"/>
<dbReference type="InterPro" id="IPR002104">
    <property type="entry name" value="Integrase_catalytic"/>
</dbReference>
<evidence type="ECO:0000256" key="9">
    <source>
        <dbReference type="SAM" id="Coils"/>
    </source>
</evidence>
<evidence type="ECO:0000259" key="11">
    <source>
        <dbReference type="PROSITE" id="PS51900"/>
    </source>
</evidence>
<dbReference type="EMBL" id="AF065411">
    <property type="protein sequence ID" value="AAC27068.1"/>
    <property type="molecule type" value="Genomic_DNA"/>
</dbReference>
<protein>
    <recommendedName>
        <fullName evidence="2">Integrase</fullName>
    </recommendedName>
</protein>
<dbReference type="InterPro" id="IPR050090">
    <property type="entry name" value="Tyrosine_recombinase_XerCD"/>
</dbReference>
<feature type="domain" description="Tyr recombinase" evidence="10">
    <location>
        <begin position="125"/>
        <end position="332"/>
    </location>
</feature>
<dbReference type="GO" id="GO:0016787">
    <property type="term" value="F:hydrolase activity"/>
    <property type="evidence" value="ECO:0007669"/>
    <property type="project" value="UniProtKB-KW"/>
</dbReference>
<evidence type="ECO:0000256" key="8">
    <source>
        <dbReference type="PROSITE-ProRule" id="PRU01248"/>
    </source>
</evidence>
<keyword evidence="7" id="KW-0229">DNA integration</keyword>
<evidence type="ECO:0000313" key="12">
    <source>
        <dbReference type="EMBL" id="AAC27068.1"/>
    </source>
</evidence>
<keyword evidence="6" id="KW-0233">DNA recombination</keyword>
<dbReference type="PIR" id="T12745">
    <property type="entry name" value="T12745"/>
</dbReference>
<dbReference type="GO" id="GO:0006310">
    <property type="term" value="P:DNA recombination"/>
    <property type="evidence" value="ECO:0007669"/>
    <property type="project" value="UniProtKB-KW"/>
</dbReference>
<evidence type="ECO:0000256" key="2">
    <source>
        <dbReference type="ARBA" id="ARBA00016082"/>
    </source>
</evidence>
<dbReference type="GO" id="GO:0015074">
    <property type="term" value="P:DNA integration"/>
    <property type="evidence" value="ECO:0007669"/>
    <property type="project" value="InterPro"/>
</dbReference>
<dbReference type="SUPFAM" id="SSF56349">
    <property type="entry name" value="DNA breaking-rejoining enzymes"/>
    <property type="match status" value="1"/>
</dbReference>
<evidence type="ECO:0000256" key="4">
    <source>
        <dbReference type="ARBA" id="ARBA00022801"/>
    </source>
</evidence>
<evidence type="ECO:0000256" key="5">
    <source>
        <dbReference type="ARBA" id="ARBA00023125"/>
    </source>
</evidence>
<dbReference type="Gene3D" id="1.10.443.10">
    <property type="entry name" value="Intergrase catalytic core"/>
    <property type="match status" value="1"/>
</dbReference>
<comment type="similarity">
    <text evidence="1">Belongs to the 'phage' integrase family.</text>
</comment>
<keyword evidence="4" id="KW-0378">Hydrolase</keyword>
<evidence type="ECO:0000313" key="13">
    <source>
        <dbReference type="Proteomes" id="UP000001155"/>
    </source>
</evidence>
<feature type="domain" description="Core-binding (CB)" evidence="11">
    <location>
        <begin position="11"/>
        <end position="108"/>
    </location>
</feature>
<keyword evidence="7" id="KW-1179">Viral genome integration</keyword>
<sequence>MPTKKPSPDKVTQDPLFQDFILTRNIKLGTIRSYIAALQYYLPITGKKSLTELIEEAENEQDHGVRRRKRRIRTYFIKYIKALEENGIRESTINLYLSRLKTIYNEYEIDTPRITYKTNTNNNASLEELLSIEEVKHVVDNVKIREKAIILLHLTSGMGAAEVQSLTLHDYNSAIGFNVLGGDYNELKKRIMDEEIIGVWKIRRVKTGMPYVTFSTPEANLKILEYLKHRKLKGVPATSSEDPLFVTRSNKPIMRSNYMAIFERINDSLGMGFCENGSRRFTSHKLRKLFTSILYKEGMDKLMIDWCLGHKVNPVTEAYFKANIEHLKREYRKRMHALTLEKSRVRRVMSDEVREIVRELEAKEREIKELRESQEKLREWVKKTEKIYNIIVSDPEFLKRMR</sequence>
<dbReference type="CDD" id="cd00397">
    <property type="entry name" value="DNA_BRE_C"/>
    <property type="match status" value="1"/>
</dbReference>
<dbReference type="PROSITE" id="PS51900">
    <property type="entry name" value="CB"/>
    <property type="match status" value="1"/>
</dbReference>
<dbReference type="Proteomes" id="UP000001155">
    <property type="component" value="Segment"/>
</dbReference>
<keyword evidence="7" id="KW-1160">Virus entry into host cell</keyword>
<dbReference type="GO" id="GO:0075713">
    <property type="term" value="P:establishment of integrated proviral latency"/>
    <property type="evidence" value="ECO:0007669"/>
    <property type="project" value="UniProtKB-KW"/>
</dbReference>
<dbReference type="GO" id="GO:0016740">
    <property type="term" value="F:transferase activity"/>
    <property type="evidence" value="ECO:0007669"/>
    <property type="project" value="UniProtKB-KW"/>
</dbReference>